<comment type="caution">
    <text evidence="1">The sequence shown here is derived from an EMBL/GenBank/DDBJ whole genome shotgun (WGS) entry which is preliminary data.</text>
</comment>
<name>A0A501QEG0_9FLAO</name>
<reference evidence="1 2" key="1">
    <citation type="submission" date="2019-06" db="EMBL/GenBank/DDBJ databases">
        <title>Flavobacterium sp. MaA-Y11 from geoumgang.</title>
        <authorList>
            <person name="Jeong S."/>
        </authorList>
    </citation>
    <scope>NUCLEOTIDE SEQUENCE [LARGE SCALE GENOMIC DNA]</scope>
    <source>
        <strain evidence="1 2">MaA-Y11</strain>
    </source>
</reference>
<dbReference type="RefSeq" id="WP_139999910.1">
    <property type="nucleotide sequence ID" value="NZ_VFJE01000052.1"/>
</dbReference>
<evidence type="ECO:0000313" key="2">
    <source>
        <dbReference type="Proteomes" id="UP000319175"/>
    </source>
</evidence>
<protein>
    <submittedName>
        <fullName evidence="1">Uncharacterized protein</fullName>
    </submittedName>
</protein>
<reference evidence="1 2" key="2">
    <citation type="submission" date="2019-06" db="EMBL/GenBank/DDBJ databases">
        <authorList>
            <person name="Seo Y."/>
        </authorList>
    </citation>
    <scope>NUCLEOTIDE SEQUENCE [LARGE SCALE GENOMIC DNA]</scope>
    <source>
        <strain evidence="1 2">MaA-Y11</strain>
    </source>
</reference>
<dbReference type="AlphaFoldDB" id="A0A501QEG0"/>
<dbReference type="EMBL" id="VFJE01000052">
    <property type="protein sequence ID" value="TPD70507.1"/>
    <property type="molecule type" value="Genomic_DNA"/>
</dbReference>
<evidence type="ECO:0000313" key="1">
    <source>
        <dbReference type="EMBL" id="TPD70507.1"/>
    </source>
</evidence>
<sequence>MCKQKTNDRLFLEEYCQRYFPNRQYEIIPYHFNHAGVAEIPQDDRVFYYGDLYLADPGSNDIMYFENFIPYVAKQNMFFSSLGEQTDISFIGYMVRFEVSLQGGTIK</sequence>
<organism evidence="1 2">
    <name type="scientific">Flavobacterium microcysteis</name>
    <dbReference type="NCBI Taxonomy" id="2596891"/>
    <lineage>
        <taxon>Bacteria</taxon>
        <taxon>Pseudomonadati</taxon>
        <taxon>Bacteroidota</taxon>
        <taxon>Flavobacteriia</taxon>
        <taxon>Flavobacteriales</taxon>
        <taxon>Flavobacteriaceae</taxon>
        <taxon>Flavobacterium</taxon>
    </lineage>
</organism>
<gene>
    <name evidence="1" type="ORF">FJA49_06105</name>
</gene>
<accession>A0A501QEG0</accession>
<keyword evidence="2" id="KW-1185">Reference proteome</keyword>
<proteinExistence type="predicted"/>
<dbReference type="Proteomes" id="UP000319175">
    <property type="component" value="Unassembled WGS sequence"/>
</dbReference>